<protein>
    <submittedName>
        <fullName evidence="2">EAL domain-containing protein</fullName>
    </submittedName>
</protein>
<reference evidence="2" key="1">
    <citation type="submission" date="2023-03" db="EMBL/GenBank/DDBJ databases">
        <title>Chitinimonas shenzhenensis gen. nov., sp. nov., a novel member of family Burkholderiaceae isolated from activated sludge collected in Shen Zhen, China.</title>
        <authorList>
            <person name="Wang X."/>
        </authorList>
    </citation>
    <scope>NUCLEOTIDE SEQUENCE</scope>
    <source>
        <strain evidence="2">DQS-5</strain>
    </source>
</reference>
<dbReference type="PROSITE" id="PS50883">
    <property type="entry name" value="EAL"/>
    <property type="match status" value="1"/>
</dbReference>
<dbReference type="PANTHER" id="PTHR33121">
    <property type="entry name" value="CYCLIC DI-GMP PHOSPHODIESTERASE PDEF"/>
    <property type="match status" value="1"/>
</dbReference>
<dbReference type="InterPro" id="IPR001633">
    <property type="entry name" value="EAL_dom"/>
</dbReference>
<dbReference type="InterPro" id="IPR035919">
    <property type="entry name" value="EAL_sf"/>
</dbReference>
<dbReference type="PANTHER" id="PTHR33121:SF76">
    <property type="entry name" value="SIGNALING PROTEIN"/>
    <property type="match status" value="1"/>
</dbReference>
<dbReference type="CDD" id="cd01948">
    <property type="entry name" value="EAL"/>
    <property type="match status" value="1"/>
</dbReference>
<dbReference type="SUPFAM" id="SSF141868">
    <property type="entry name" value="EAL domain-like"/>
    <property type="match status" value="1"/>
</dbReference>
<evidence type="ECO:0000313" key="2">
    <source>
        <dbReference type="EMBL" id="MDK2124174.1"/>
    </source>
</evidence>
<dbReference type="Gene3D" id="3.30.450.20">
    <property type="entry name" value="PAS domain"/>
    <property type="match status" value="1"/>
</dbReference>
<feature type="domain" description="EAL" evidence="1">
    <location>
        <begin position="16"/>
        <end position="269"/>
    </location>
</feature>
<name>A0ABT7DVT4_9NEIS</name>
<dbReference type="RefSeq" id="WP_284100484.1">
    <property type="nucleotide sequence ID" value="NZ_JARRAF010000008.1"/>
</dbReference>
<keyword evidence="3" id="KW-1185">Reference proteome</keyword>
<proteinExistence type="predicted"/>
<gene>
    <name evidence="2" type="ORF">PZA18_08950</name>
</gene>
<dbReference type="InterPro" id="IPR050706">
    <property type="entry name" value="Cyclic-di-GMP_PDE-like"/>
</dbReference>
<dbReference type="SMART" id="SM00052">
    <property type="entry name" value="EAL"/>
    <property type="match status" value="1"/>
</dbReference>
<dbReference type="EMBL" id="JARRAF010000008">
    <property type="protein sequence ID" value="MDK2124174.1"/>
    <property type="molecule type" value="Genomic_DNA"/>
</dbReference>
<accession>A0ABT7DVT4</accession>
<comment type="caution">
    <text evidence="2">The sequence shown here is derived from an EMBL/GenBank/DDBJ whole genome shotgun (WGS) entry which is preliminary data.</text>
</comment>
<dbReference type="Proteomes" id="UP001172778">
    <property type="component" value="Unassembled WGS sequence"/>
</dbReference>
<dbReference type="SUPFAM" id="SSF103190">
    <property type="entry name" value="Sensory domain-like"/>
    <property type="match status" value="1"/>
</dbReference>
<dbReference type="InterPro" id="IPR029151">
    <property type="entry name" value="Sensor-like_sf"/>
</dbReference>
<dbReference type="Gene3D" id="3.20.20.450">
    <property type="entry name" value="EAL domain"/>
    <property type="match status" value="1"/>
</dbReference>
<evidence type="ECO:0000259" key="1">
    <source>
        <dbReference type="PROSITE" id="PS50883"/>
    </source>
</evidence>
<organism evidence="2 3">
    <name type="scientific">Parachitinimonas caeni</name>
    <dbReference type="NCBI Taxonomy" id="3031301"/>
    <lineage>
        <taxon>Bacteria</taxon>
        <taxon>Pseudomonadati</taxon>
        <taxon>Pseudomonadota</taxon>
        <taxon>Betaproteobacteria</taxon>
        <taxon>Neisseriales</taxon>
        <taxon>Chitinibacteraceae</taxon>
        <taxon>Parachitinimonas</taxon>
    </lineage>
</organism>
<evidence type="ECO:0000313" key="3">
    <source>
        <dbReference type="Proteomes" id="UP001172778"/>
    </source>
</evidence>
<sequence length="426" mass="48309">MQNSSHSPYRFHALLARLTEEAGRHSAKHAEFTLHSHFQPIFSLAHRRVVGHEGLLRATAESGKAVSPYTVFASARSESEIVLLDRLARLLHVSNFINHPVEHQWLFLNAEPNAFIHAGKYGPFFAELFDHYQLPPHQIVIEVLETAIDDNRLLGHAVEYFRELGCLIAIDDFGAGHSNIDRIWRLKPDIVKLDRTLITEASDNREARHILPGLVGLLHEAGALVLAEGVETEAEAMLAMESDCDLVQGYLFALPSPSFVEAQDSDETFNSLWNHFDERVKHEIEHNQTILIPYTQAFNDVAQQIREGREFLDATQSFLELGLALRCFLLDAEGRQIGRHTTQFAQASRSERYLPLLDTEGAVWSRRQYFRQAMKRFGEIQVSRPYLSLVNADYCVTLSLGMQINQAPCVLCADLLWLSENEDTDL</sequence>
<dbReference type="Pfam" id="PF00563">
    <property type="entry name" value="EAL"/>
    <property type="match status" value="1"/>
</dbReference>